<gene>
    <name evidence="1" type="ORF">PRZ03_18475</name>
</gene>
<name>A0ABT5KL61_9BURK</name>
<protein>
    <submittedName>
        <fullName evidence="1">Uncharacterized protein</fullName>
    </submittedName>
</protein>
<organism evidence="1 2">
    <name type="scientific">Roseateles albus</name>
    <dbReference type="NCBI Taxonomy" id="2987525"/>
    <lineage>
        <taxon>Bacteria</taxon>
        <taxon>Pseudomonadati</taxon>
        <taxon>Pseudomonadota</taxon>
        <taxon>Betaproteobacteria</taxon>
        <taxon>Burkholderiales</taxon>
        <taxon>Sphaerotilaceae</taxon>
        <taxon>Roseateles</taxon>
    </lineage>
</organism>
<evidence type="ECO:0000313" key="1">
    <source>
        <dbReference type="EMBL" id="MDC8773566.1"/>
    </source>
</evidence>
<proteinExistence type="predicted"/>
<comment type="caution">
    <text evidence="1">The sequence shown here is derived from an EMBL/GenBank/DDBJ whole genome shotgun (WGS) entry which is preliminary data.</text>
</comment>
<reference evidence="1 2" key="1">
    <citation type="submission" date="2022-10" db="EMBL/GenBank/DDBJ databases">
        <title>Paucibacter sp. hw1 Genome sequencing.</title>
        <authorList>
            <person name="Park S."/>
        </authorList>
    </citation>
    <scope>NUCLEOTIDE SEQUENCE [LARGE SCALE GENOMIC DNA]</scope>
    <source>
        <strain evidence="2">hw1</strain>
    </source>
</reference>
<keyword evidence="2" id="KW-1185">Reference proteome</keyword>
<dbReference type="RefSeq" id="WP_273601749.1">
    <property type="nucleotide sequence ID" value="NZ_JAQQXT010000013.1"/>
</dbReference>
<dbReference type="Proteomes" id="UP001221189">
    <property type="component" value="Unassembled WGS sequence"/>
</dbReference>
<evidence type="ECO:0000313" key="2">
    <source>
        <dbReference type="Proteomes" id="UP001221189"/>
    </source>
</evidence>
<sequence>MKTNKDTTIILLSALRNWFHGKSQPERMTRQNTALEANWQLANAVTEQPDPQTIDLALKLNFDEFDPFHTYRARVMPGLKKRGYRFFFKCNPDDYVDQQEWCNTHAEDDSLAHCGLWSKQPHPRAFKSESDAILFRINFNTEYIPLGTDSEGGETD</sequence>
<dbReference type="EMBL" id="JAQQXT010000013">
    <property type="protein sequence ID" value="MDC8773566.1"/>
    <property type="molecule type" value="Genomic_DNA"/>
</dbReference>
<accession>A0ABT5KL61</accession>